<keyword evidence="2" id="KW-0472">Membrane</keyword>
<sequence>MTIPHANNSAVSSDRVSTARHTKVTKQHARSEGLMEKRAQQHLYSSRKVAKTKFLGLLYLALPSMVLGWFAGVSHVHVHTALLLRVLKEECLFCASKAVDVGLT</sequence>
<feature type="compositionally biased region" description="Polar residues" evidence="1">
    <location>
        <begin position="1"/>
        <end position="16"/>
    </location>
</feature>
<dbReference type="GeneID" id="19338220"/>
<evidence type="ECO:0000256" key="1">
    <source>
        <dbReference type="SAM" id="MobiDB-lite"/>
    </source>
</evidence>
<dbReference type="HOGENOM" id="CLU_2251241_0_0_1"/>
<feature type="region of interest" description="Disordered" evidence="1">
    <location>
        <begin position="1"/>
        <end position="32"/>
    </location>
</feature>
<keyword evidence="2" id="KW-0812">Transmembrane</keyword>
<dbReference type="RefSeq" id="XP_007928371.1">
    <property type="nucleotide sequence ID" value="XM_007930180.1"/>
</dbReference>
<proteinExistence type="predicted"/>
<feature type="transmembrane region" description="Helical" evidence="2">
    <location>
        <begin position="54"/>
        <end position="78"/>
    </location>
</feature>
<evidence type="ECO:0000313" key="4">
    <source>
        <dbReference type="Proteomes" id="UP000016932"/>
    </source>
</evidence>
<name>M3AUC2_PSEFD</name>
<evidence type="ECO:0000313" key="3">
    <source>
        <dbReference type="EMBL" id="EME81082.1"/>
    </source>
</evidence>
<protein>
    <submittedName>
        <fullName evidence="3">Uncharacterized protein</fullName>
    </submittedName>
</protein>
<keyword evidence="2" id="KW-1133">Transmembrane helix</keyword>
<feature type="compositionally biased region" description="Basic residues" evidence="1">
    <location>
        <begin position="18"/>
        <end position="28"/>
    </location>
</feature>
<dbReference type="AlphaFoldDB" id="M3AUC2"/>
<dbReference type="VEuPathDB" id="FungiDB:MYCFIDRAFT_215833"/>
<organism evidence="3 4">
    <name type="scientific">Pseudocercospora fijiensis (strain CIRAD86)</name>
    <name type="common">Black leaf streak disease fungus</name>
    <name type="synonym">Mycosphaerella fijiensis</name>
    <dbReference type="NCBI Taxonomy" id="383855"/>
    <lineage>
        <taxon>Eukaryota</taxon>
        <taxon>Fungi</taxon>
        <taxon>Dikarya</taxon>
        <taxon>Ascomycota</taxon>
        <taxon>Pezizomycotina</taxon>
        <taxon>Dothideomycetes</taxon>
        <taxon>Dothideomycetidae</taxon>
        <taxon>Mycosphaerellales</taxon>
        <taxon>Mycosphaerellaceae</taxon>
        <taxon>Pseudocercospora</taxon>
    </lineage>
</organism>
<reference evidence="3 4" key="1">
    <citation type="journal article" date="2012" name="PLoS Pathog.">
        <title>Diverse lifestyles and strategies of plant pathogenesis encoded in the genomes of eighteen Dothideomycetes fungi.</title>
        <authorList>
            <person name="Ohm R.A."/>
            <person name="Feau N."/>
            <person name="Henrissat B."/>
            <person name="Schoch C.L."/>
            <person name="Horwitz B.A."/>
            <person name="Barry K.W."/>
            <person name="Condon B.J."/>
            <person name="Copeland A.C."/>
            <person name="Dhillon B."/>
            <person name="Glaser F."/>
            <person name="Hesse C.N."/>
            <person name="Kosti I."/>
            <person name="LaButti K."/>
            <person name="Lindquist E.A."/>
            <person name="Lucas S."/>
            <person name="Salamov A.A."/>
            <person name="Bradshaw R.E."/>
            <person name="Ciuffetti L."/>
            <person name="Hamelin R.C."/>
            <person name="Kema G.H.J."/>
            <person name="Lawrence C."/>
            <person name="Scott J.A."/>
            <person name="Spatafora J.W."/>
            <person name="Turgeon B.G."/>
            <person name="de Wit P.J.G.M."/>
            <person name="Zhong S."/>
            <person name="Goodwin S.B."/>
            <person name="Grigoriev I.V."/>
        </authorList>
    </citation>
    <scope>NUCLEOTIDE SEQUENCE [LARGE SCALE GENOMIC DNA]</scope>
    <source>
        <strain evidence="3 4">CIRAD86</strain>
    </source>
</reference>
<dbReference type="Proteomes" id="UP000016932">
    <property type="component" value="Unassembled WGS sequence"/>
</dbReference>
<keyword evidence="4" id="KW-1185">Reference proteome</keyword>
<gene>
    <name evidence="3" type="ORF">MYCFIDRAFT_215833</name>
</gene>
<accession>M3AUC2</accession>
<dbReference type="EMBL" id="KB446560">
    <property type="protein sequence ID" value="EME81082.1"/>
    <property type="molecule type" value="Genomic_DNA"/>
</dbReference>
<evidence type="ECO:0000256" key="2">
    <source>
        <dbReference type="SAM" id="Phobius"/>
    </source>
</evidence>
<dbReference type="KEGG" id="pfj:MYCFIDRAFT_215833"/>